<dbReference type="AlphaFoldDB" id="A0A0H5RFE1"/>
<keyword evidence="1" id="KW-1133">Transmembrane helix</keyword>
<dbReference type="EMBL" id="HACM01011999">
    <property type="protein sequence ID" value="CRZ12441.1"/>
    <property type="molecule type" value="Transcribed_RNA"/>
</dbReference>
<keyword evidence="1" id="KW-0812">Transmembrane</keyword>
<keyword evidence="1" id="KW-0472">Membrane</keyword>
<evidence type="ECO:0000256" key="1">
    <source>
        <dbReference type="SAM" id="Phobius"/>
    </source>
</evidence>
<reference evidence="2" key="1">
    <citation type="submission" date="2015-04" db="EMBL/GenBank/DDBJ databases">
        <title>The genome sequence of the plant pathogenic Rhizarian Plasmodiophora brassicae reveals insights in its biotrophic life cycle and the origin of chitin synthesis.</title>
        <authorList>
            <person name="Schwelm A."/>
            <person name="Fogelqvist J."/>
            <person name="Knaust A."/>
            <person name="Julke S."/>
            <person name="Lilja T."/>
            <person name="Dhandapani V."/>
            <person name="Bonilla-Rosso G."/>
            <person name="Karlsson M."/>
            <person name="Shevchenko A."/>
            <person name="Choi S.R."/>
            <person name="Kim H.G."/>
            <person name="Park J.Y."/>
            <person name="Lim Y.P."/>
            <person name="Ludwig-Muller J."/>
            <person name="Dixelius C."/>
        </authorList>
    </citation>
    <scope>NUCLEOTIDE SEQUENCE</scope>
    <source>
        <tissue evidence="2">Potato root galls</tissue>
    </source>
</reference>
<protein>
    <submittedName>
        <fullName evidence="2">Uncharacterized protein</fullName>
    </submittedName>
</protein>
<evidence type="ECO:0000313" key="2">
    <source>
        <dbReference type="EMBL" id="CRZ12441.1"/>
    </source>
</evidence>
<feature type="non-terminal residue" evidence="2">
    <location>
        <position position="1"/>
    </location>
</feature>
<organism evidence="2">
    <name type="scientific">Spongospora subterranea</name>
    <dbReference type="NCBI Taxonomy" id="70186"/>
    <lineage>
        <taxon>Eukaryota</taxon>
        <taxon>Sar</taxon>
        <taxon>Rhizaria</taxon>
        <taxon>Endomyxa</taxon>
        <taxon>Phytomyxea</taxon>
        <taxon>Plasmodiophorida</taxon>
        <taxon>Plasmodiophoridae</taxon>
        <taxon>Spongospora</taxon>
    </lineage>
</organism>
<proteinExistence type="predicted"/>
<sequence length="109" mass="12534">YTRGPLLGHGSLPPFPLILLSYRSQWSRIKSQICFFEQIHQDSSENASKIDGAPVQAVLVGDSFPNLILALLFRLTILFRLLYSLLHRPRFMTCFLSLTPSYPLEYYIN</sequence>
<feature type="transmembrane region" description="Helical" evidence="1">
    <location>
        <begin position="64"/>
        <end position="83"/>
    </location>
</feature>
<name>A0A0H5RFE1_9EUKA</name>
<feature type="non-terminal residue" evidence="2">
    <location>
        <position position="109"/>
    </location>
</feature>
<accession>A0A0H5RFE1</accession>